<keyword evidence="6" id="KW-0326">Glycosidase</keyword>
<organism evidence="9 10">
    <name type="scientific">Gigaspora margarita</name>
    <dbReference type="NCBI Taxonomy" id="4874"/>
    <lineage>
        <taxon>Eukaryota</taxon>
        <taxon>Fungi</taxon>
        <taxon>Fungi incertae sedis</taxon>
        <taxon>Mucoromycota</taxon>
        <taxon>Glomeromycotina</taxon>
        <taxon>Glomeromycetes</taxon>
        <taxon>Diversisporales</taxon>
        <taxon>Gigasporaceae</taxon>
        <taxon>Gigaspora</taxon>
    </lineage>
</organism>
<keyword evidence="7" id="KW-0175">Coiled coil</keyword>
<evidence type="ECO:0000256" key="6">
    <source>
        <dbReference type="ARBA" id="ARBA00023295"/>
    </source>
</evidence>
<dbReference type="Pfam" id="PF00730">
    <property type="entry name" value="HhH-GPD"/>
    <property type="match status" value="1"/>
</dbReference>
<dbReference type="Gene3D" id="1.10.1670.10">
    <property type="entry name" value="Helix-hairpin-Helix base-excision DNA repair enzymes (C-terminal)"/>
    <property type="match status" value="1"/>
</dbReference>
<evidence type="ECO:0000313" key="10">
    <source>
        <dbReference type="Proteomes" id="UP000789901"/>
    </source>
</evidence>
<keyword evidence="4" id="KW-0234">DNA repair</keyword>
<dbReference type="InterPro" id="IPR014001">
    <property type="entry name" value="Helicase_ATP-bd"/>
</dbReference>
<comment type="similarity">
    <text evidence="1">Belongs to the Nth/MutY family.</text>
</comment>
<reference evidence="9 10" key="1">
    <citation type="submission" date="2021-06" db="EMBL/GenBank/DDBJ databases">
        <authorList>
            <person name="Kallberg Y."/>
            <person name="Tangrot J."/>
            <person name="Rosling A."/>
        </authorList>
    </citation>
    <scope>NUCLEOTIDE SEQUENCE [LARGE SCALE GENOMIC DNA]</scope>
    <source>
        <strain evidence="9 10">120-4 pot B 10/14</strain>
    </source>
</reference>
<feature type="non-terminal residue" evidence="9">
    <location>
        <position position="1014"/>
    </location>
</feature>
<accession>A0ABN7VPF7</accession>
<dbReference type="InterPro" id="IPR011545">
    <property type="entry name" value="DEAD/DEAH_box_helicase_dom"/>
</dbReference>
<dbReference type="InterPro" id="IPR027417">
    <property type="entry name" value="P-loop_NTPase"/>
</dbReference>
<name>A0ABN7VPF7_GIGMA</name>
<dbReference type="InterPro" id="IPR011257">
    <property type="entry name" value="DNA_glycosylase"/>
</dbReference>
<evidence type="ECO:0000256" key="3">
    <source>
        <dbReference type="ARBA" id="ARBA00022801"/>
    </source>
</evidence>
<dbReference type="SUPFAM" id="SSF52540">
    <property type="entry name" value="P-loop containing nucleoside triphosphate hydrolases"/>
    <property type="match status" value="1"/>
</dbReference>
<keyword evidence="2" id="KW-0227">DNA damage</keyword>
<evidence type="ECO:0000259" key="8">
    <source>
        <dbReference type="PROSITE" id="PS51192"/>
    </source>
</evidence>
<sequence>MTKQKYSALNKKLTTNEQIQPPLSWEEVYKCIKNYRKTAIAPVDTMGCERLADEPNDVITPQSLIALMLSSQTKDQVTAAAMQNLRQQLTGGLNIESIMQVDEKFLDQCISKVGFHRRKAKYIKQAAKICKEEYNGDIPNSVEGLMKLPGVGPKMGIGVDVHVHRIANRLGWCRTEKAGPEATRQVLESWLPYSFWQEINPMLVGFVKSWYELLIALDSNHRTTICRNNKSWLVREILYPLQVLDLHQTLIQINMKNNTFNSNAGYYKYQQTKNSNAIWILLLPDNGCDSEMFKSLFEKYKPSNNQSISWLLGFCNNANLQYIQSLVLQQYLNLFEIDKKLTNVLHKETLLKNNLGRLSLTLKDKIENHDQKILNNIILNSNGKHLSPQETQALMVDYNNIKNKLTNAKRTIKRLNQKIIELFNSQNEVNDYEAEKIELEKIVKNEIENIQIGFILLNCGAIIVQTNEKKGVCYSYAVAATGLGGGISYHATQSILAILGVTSQSCKKSYHTYQNKMFNNLVLRNAKQASEEFLCQIKTDKYFHTPIIAFHTVQKTRTIENNKTKLAHIIFNGNFDTSSKQIEHAILIDLLQQITPILTDRDFLIDICVDGDFDTNRTLSNINIVNQIFADLKHIIKNIRKALAKPQYKPYHNFEQHIIQYFNRYVFASLRKEDPSKLTPTEEELRELQIEGLIRHLCNDHKDSSITLKEPTLENFTSLEISKFRQMLQTIFRLPIRQGLVTTYRTSRNKLFNRIKLVYFDKKIDYWSSYCARHALAILHNNKGYLHVLSSLRELYGTVLFSDEDIKNIGQFKLERKERLKSNTFYSSFTPPIPDFEAIVRCHGLNKYLLNSYEEQSEISYLTLEQKIEIVTKKIFDFIIRDKQKQAILNYVQHKKDTFIVMKMGGCKTLCYIIPAILFEKLTVIISPLTALIQNQVITGIPCGGLYASLVETLGHEEKIFQEIAIGFTKILFVIPEKLMLNKSFQKFLTNLYQDRRVQFAIDEVHYILDYANF</sequence>
<evidence type="ECO:0000256" key="1">
    <source>
        <dbReference type="ARBA" id="ARBA00008343"/>
    </source>
</evidence>
<dbReference type="Gene3D" id="1.10.340.30">
    <property type="entry name" value="Hypothetical protein, domain 2"/>
    <property type="match status" value="1"/>
</dbReference>
<keyword evidence="5" id="KW-0456">Lyase</keyword>
<evidence type="ECO:0000256" key="2">
    <source>
        <dbReference type="ARBA" id="ARBA00022763"/>
    </source>
</evidence>
<keyword evidence="3" id="KW-0378">Hydrolase</keyword>
<dbReference type="CDD" id="cd00056">
    <property type="entry name" value="ENDO3c"/>
    <property type="match status" value="1"/>
</dbReference>
<dbReference type="InterPro" id="IPR023170">
    <property type="entry name" value="HhH_base_excis_C"/>
</dbReference>
<feature type="coiled-coil region" evidence="7">
    <location>
        <begin position="398"/>
        <end position="449"/>
    </location>
</feature>
<keyword evidence="10" id="KW-1185">Reference proteome</keyword>
<feature type="non-terminal residue" evidence="9">
    <location>
        <position position="1"/>
    </location>
</feature>
<evidence type="ECO:0000256" key="7">
    <source>
        <dbReference type="SAM" id="Coils"/>
    </source>
</evidence>
<dbReference type="PANTHER" id="PTHR43286">
    <property type="entry name" value="ENDONUCLEASE III-LIKE PROTEIN 1"/>
    <property type="match status" value="1"/>
</dbReference>
<dbReference type="Pfam" id="PF00270">
    <property type="entry name" value="DEAD"/>
    <property type="match status" value="1"/>
</dbReference>
<dbReference type="SUPFAM" id="SSF48150">
    <property type="entry name" value="DNA-glycosylase"/>
    <property type="match status" value="1"/>
</dbReference>
<dbReference type="PROSITE" id="PS51192">
    <property type="entry name" value="HELICASE_ATP_BIND_1"/>
    <property type="match status" value="1"/>
</dbReference>
<evidence type="ECO:0000313" key="9">
    <source>
        <dbReference type="EMBL" id="CAG8789989.1"/>
    </source>
</evidence>
<comment type="caution">
    <text evidence="9">The sequence shown here is derived from an EMBL/GenBank/DDBJ whole genome shotgun (WGS) entry which is preliminary data.</text>
</comment>
<dbReference type="InterPro" id="IPR000445">
    <property type="entry name" value="HhH_motif"/>
</dbReference>
<dbReference type="SMART" id="SM00478">
    <property type="entry name" value="ENDO3c"/>
    <property type="match status" value="1"/>
</dbReference>
<evidence type="ECO:0000256" key="5">
    <source>
        <dbReference type="ARBA" id="ARBA00023239"/>
    </source>
</evidence>
<dbReference type="Pfam" id="PF00633">
    <property type="entry name" value="HHH"/>
    <property type="match status" value="1"/>
</dbReference>
<feature type="domain" description="Helicase ATP-binding" evidence="8">
    <location>
        <begin position="889"/>
        <end position="1014"/>
    </location>
</feature>
<protein>
    <submittedName>
        <fullName evidence="9">10196_t:CDS:1</fullName>
    </submittedName>
</protein>
<dbReference type="InterPro" id="IPR003265">
    <property type="entry name" value="HhH-GPD_domain"/>
</dbReference>
<proteinExistence type="inferred from homology"/>
<evidence type="ECO:0000256" key="4">
    <source>
        <dbReference type="ARBA" id="ARBA00023204"/>
    </source>
</evidence>
<gene>
    <name evidence="9" type="ORF">GMARGA_LOCUS21090</name>
</gene>
<dbReference type="Gene3D" id="3.40.50.300">
    <property type="entry name" value="P-loop containing nucleotide triphosphate hydrolases"/>
    <property type="match status" value="1"/>
</dbReference>
<dbReference type="EMBL" id="CAJVQB010019123">
    <property type="protein sequence ID" value="CAG8789989.1"/>
    <property type="molecule type" value="Genomic_DNA"/>
</dbReference>
<dbReference type="PANTHER" id="PTHR43286:SF1">
    <property type="entry name" value="ENDONUCLEASE III-LIKE PROTEIN 1"/>
    <property type="match status" value="1"/>
</dbReference>
<dbReference type="Proteomes" id="UP000789901">
    <property type="component" value="Unassembled WGS sequence"/>
</dbReference>